<dbReference type="InterPro" id="IPR051911">
    <property type="entry name" value="SDR_oxidoreductase"/>
</dbReference>
<dbReference type="SUPFAM" id="SSF51735">
    <property type="entry name" value="NAD(P)-binding Rossmann-fold domains"/>
    <property type="match status" value="1"/>
</dbReference>
<organism evidence="4 5">
    <name type="scientific">Trichoderma gamsii</name>
    <dbReference type="NCBI Taxonomy" id="398673"/>
    <lineage>
        <taxon>Eukaryota</taxon>
        <taxon>Fungi</taxon>
        <taxon>Dikarya</taxon>
        <taxon>Ascomycota</taxon>
        <taxon>Pezizomycotina</taxon>
        <taxon>Sordariomycetes</taxon>
        <taxon>Hypocreomycetidae</taxon>
        <taxon>Hypocreales</taxon>
        <taxon>Hypocreaceae</taxon>
        <taxon>Trichoderma</taxon>
    </lineage>
</organism>
<dbReference type="EMBL" id="MTYH01000003">
    <property type="protein sequence ID" value="PNP48669.1"/>
    <property type="molecule type" value="Genomic_DNA"/>
</dbReference>
<protein>
    <submittedName>
        <fullName evidence="4">Uncharacterized protein</fullName>
    </submittedName>
</protein>
<comment type="similarity">
    <text evidence="1">Belongs to the short-chain dehydrogenases/reductases (SDR) family.</text>
</comment>
<evidence type="ECO:0000256" key="2">
    <source>
        <dbReference type="ARBA" id="ARBA00022857"/>
    </source>
</evidence>
<dbReference type="PROSITE" id="PS00061">
    <property type="entry name" value="ADH_SHORT"/>
    <property type="match status" value="1"/>
</dbReference>
<evidence type="ECO:0000256" key="1">
    <source>
        <dbReference type="ARBA" id="ARBA00006484"/>
    </source>
</evidence>
<dbReference type="AlphaFoldDB" id="A0A2K0TT15"/>
<dbReference type="InterPro" id="IPR020904">
    <property type="entry name" value="Sc_DH/Rdtase_CS"/>
</dbReference>
<dbReference type="Proteomes" id="UP000236546">
    <property type="component" value="Unassembled WGS sequence"/>
</dbReference>
<evidence type="ECO:0000313" key="5">
    <source>
        <dbReference type="Proteomes" id="UP000236546"/>
    </source>
</evidence>
<dbReference type="PANTHER" id="PTHR43976">
    <property type="entry name" value="SHORT CHAIN DEHYDROGENASE"/>
    <property type="match status" value="1"/>
</dbReference>
<sequence length="291" mass="31269">MSDLVWFITGASSGFGKYIATEALRRGHKVIATARKIASIDELGVAGAATLELDVTWDDKMIAAKFKEANQIYGRITHVVNCAGYILEGAVEEASSKEVYDQFNTNVFGAANITRASVRYLRQAAQTGSSHVVIAHFGSLASYWSFPAMAHYCATKAAVSLLTDGIGREVAPFGIKACTIEPGFFRTEFLNVGEAQRRIQTAATIPAYVGTPVADSRELLIRANNNQAGDPEKGAKVIVDVFTGTGIASGKELPDRLHLGSDIVGTLKDSIIPGMLKTMDQWAEVSRSTDF</sequence>
<proteinExistence type="inferred from homology"/>
<dbReference type="GO" id="GO:0016491">
    <property type="term" value="F:oxidoreductase activity"/>
    <property type="evidence" value="ECO:0007669"/>
    <property type="project" value="UniProtKB-KW"/>
</dbReference>
<keyword evidence="2" id="KW-0521">NADP</keyword>
<gene>
    <name evidence="4" type="ORF">TGAMA5MH_00360</name>
</gene>
<comment type="caution">
    <text evidence="4">The sequence shown here is derived from an EMBL/GenBank/DDBJ whole genome shotgun (WGS) entry which is preliminary data.</text>
</comment>
<dbReference type="OrthoDB" id="1274115at2759"/>
<evidence type="ECO:0000256" key="3">
    <source>
        <dbReference type="ARBA" id="ARBA00023002"/>
    </source>
</evidence>
<dbReference type="InterPro" id="IPR036291">
    <property type="entry name" value="NAD(P)-bd_dom_sf"/>
</dbReference>
<evidence type="ECO:0000313" key="4">
    <source>
        <dbReference type="EMBL" id="PNP48669.1"/>
    </source>
</evidence>
<reference evidence="4 5" key="1">
    <citation type="submission" date="2017-02" db="EMBL/GenBank/DDBJ databases">
        <title>Genomes of Trichoderma spp. with biocontrol activity.</title>
        <authorList>
            <person name="Gardiner D."/>
            <person name="Kazan K."/>
            <person name="Vos C."/>
            <person name="Harvey P."/>
        </authorList>
    </citation>
    <scope>NUCLEOTIDE SEQUENCE [LARGE SCALE GENOMIC DNA]</scope>
    <source>
        <strain evidence="4 5">A5MH</strain>
    </source>
</reference>
<dbReference type="Gene3D" id="3.40.50.720">
    <property type="entry name" value="NAD(P)-binding Rossmann-like Domain"/>
    <property type="match status" value="1"/>
</dbReference>
<accession>A0A2K0TT15</accession>
<dbReference type="PANTHER" id="PTHR43976:SF16">
    <property type="entry name" value="SHORT-CHAIN DEHYDROGENASE_REDUCTASE FAMILY PROTEIN"/>
    <property type="match status" value="1"/>
</dbReference>
<keyword evidence="3" id="KW-0560">Oxidoreductase</keyword>
<dbReference type="CDD" id="cd05374">
    <property type="entry name" value="17beta-HSD-like_SDR_c"/>
    <property type="match status" value="1"/>
</dbReference>
<dbReference type="InterPro" id="IPR002347">
    <property type="entry name" value="SDR_fam"/>
</dbReference>
<dbReference type="Pfam" id="PF00106">
    <property type="entry name" value="adh_short"/>
    <property type="match status" value="1"/>
</dbReference>
<dbReference type="PRINTS" id="PR00081">
    <property type="entry name" value="GDHRDH"/>
</dbReference>
<name>A0A2K0TT15_9HYPO</name>